<feature type="domain" description="FHA" evidence="1">
    <location>
        <begin position="84"/>
        <end position="143"/>
    </location>
</feature>
<dbReference type="SUPFAM" id="SSF49879">
    <property type="entry name" value="SMAD/FHA domain"/>
    <property type="match status" value="1"/>
</dbReference>
<gene>
    <name evidence="2" type="ORF">EII40_02335</name>
</gene>
<dbReference type="EMBL" id="RQYS01000007">
    <property type="protein sequence ID" value="RRD62664.1"/>
    <property type="molecule type" value="Genomic_DNA"/>
</dbReference>
<sequence length="168" mass="19134">MIPVKCPHCKVGLKVDETKIPEGIASFKCPKCRHDVPVSYLKNEQPTDSETILIRPIRKGCGRLIVVANPDTPEQTFPLREGIFIVGRKASVSEATIRIETGDKEMSRNHMRIEVKKDNRGNYIHMLSDYQSKNHTQYNGRSLDKGEVVVLKNNDEIKIGHTHVRFKE</sequence>
<dbReference type="PROSITE" id="PS50006">
    <property type="entry name" value="FHA_DOMAIN"/>
    <property type="match status" value="1"/>
</dbReference>
<dbReference type="RefSeq" id="WP_124750674.1">
    <property type="nucleotide sequence ID" value="NZ_RQYS01000007.1"/>
</dbReference>
<accession>A0A3P1XUZ7</accession>
<reference evidence="2 3" key="1">
    <citation type="submission" date="2018-11" db="EMBL/GenBank/DDBJ databases">
        <title>Genomes From Bacteria Associated with the Canine Oral Cavity: a Test Case for Automated Genome-Based Taxonomic Assignment.</title>
        <authorList>
            <person name="Coil D.A."/>
            <person name="Jospin G."/>
            <person name="Darling A.E."/>
            <person name="Wallis C."/>
            <person name="Davis I.J."/>
            <person name="Harris S."/>
            <person name="Eisen J.A."/>
            <person name="Holcombe L.J."/>
            <person name="O'Flynn C."/>
        </authorList>
    </citation>
    <scope>NUCLEOTIDE SEQUENCE [LARGE SCALE GENOMIC DNA]</scope>
    <source>
        <strain evidence="2 3">OH2617_COT-023</strain>
    </source>
</reference>
<evidence type="ECO:0000313" key="2">
    <source>
        <dbReference type="EMBL" id="RRD62664.1"/>
    </source>
</evidence>
<dbReference type="OrthoDB" id="949044at2"/>
<protein>
    <submittedName>
        <fullName evidence="2">FHA domain-containing protein</fullName>
    </submittedName>
</protein>
<evidence type="ECO:0000313" key="3">
    <source>
        <dbReference type="Proteomes" id="UP000278609"/>
    </source>
</evidence>
<dbReference type="Proteomes" id="UP000278609">
    <property type="component" value="Unassembled WGS sequence"/>
</dbReference>
<dbReference type="Gene3D" id="2.60.200.20">
    <property type="match status" value="1"/>
</dbReference>
<dbReference type="InterPro" id="IPR008984">
    <property type="entry name" value="SMAD_FHA_dom_sf"/>
</dbReference>
<proteinExistence type="predicted"/>
<dbReference type="AlphaFoldDB" id="A0A3P1XUZ7"/>
<name>A0A3P1XUZ7_TANFO</name>
<organism evidence="2 3">
    <name type="scientific">Tannerella forsythia</name>
    <name type="common">Bacteroides forsythus</name>
    <dbReference type="NCBI Taxonomy" id="28112"/>
    <lineage>
        <taxon>Bacteria</taxon>
        <taxon>Pseudomonadati</taxon>
        <taxon>Bacteroidota</taxon>
        <taxon>Bacteroidia</taxon>
        <taxon>Bacteroidales</taxon>
        <taxon>Tannerellaceae</taxon>
        <taxon>Tannerella</taxon>
    </lineage>
</organism>
<dbReference type="InterPro" id="IPR000253">
    <property type="entry name" value="FHA_dom"/>
</dbReference>
<dbReference type="Pfam" id="PF00498">
    <property type="entry name" value="FHA"/>
    <property type="match status" value="1"/>
</dbReference>
<comment type="caution">
    <text evidence="2">The sequence shown here is derived from an EMBL/GenBank/DDBJ whole genome shotgun (WGS) entry which is preliminary data.</text>
</comment>
<evidence type="ECO:0000259" key="1">
    <source>
        <dbReference type="PROSITE" id="PS50006"/>
    </source>
</evidence>
<dbReference type="CDD" id="cd00060">
    <property type="entry name" value="FHA"/>
    <property type="match status" value="1"/>
</dbReference>